<evidence type="ECO:0000256" key="10">
    <source>
        <dbReference type="ARBA" id="ARBA00023136"/>
    </source>
</evidence>
<evidence type="ECO:0000313" key="13">
    <source>
        <dbReference type="Proteomes" id="UP000287872"/>
    </source>
</evidence>
<dbReference type="InterPro" id="IPR003439">
    <property type="entry name" value="ABC_transporter-like_ATP-bd"/>
</dbReference>
<dbReference type="InterPro" id="IPR027417">
    <property type="entry name" value="P-loop_NTPase"/>
</dbReference>
<dbReference type="GO" id="GO:0005886">
    <property type="term" value="C:plasma membrane"/>
    <property type="evidence" value="ECO:0007669"/>
    <property type="project" value="UniProtKB-SubCell"/>
</dbReference>
<proteinExistence type="predicted"/>
<dbReference type="FunFam" id="3.40.50.300:FF:000127">
    <property type="entry name" value="Ribose import ATP-binding protein RbsA"/>
    <property type="match status" value="1"/>
</dbReference>
<gene>
    <name evidence="12" type="primary">rbsA</name>
    <name evidence="12" type="ORF">Ctaglu_23320</name>
</gene>
<evidence type="ECO:0000256" key="5">
    <source>
        <dbReference type="ARBA" id="ARBA00022597"/>
    </source>
</evidence>
<feature type="domain" description="ABC transporter" evidence="11">
    <location>
        <begin position="256"/>
        <end position="500"/>
    </location>
</feature>
<dbReference type="InterPro" id="IPR017871">
    <property type="entry name" value="ABC_transporter-like_CS"/>
</dbReference>
<keyword evidence="9" id="KW-1278">Translocase</keyword>
<comment type="subcellular location">
    <subcellularLocation>
        <location evidence="2">Cell inner membrane</location>
    </subcellularLocation>
    <subcellularLocation>
        <location evidence="1">Cell membrane</location>
        <topology evidence="1">Peripheral membrane protein</topology>
    </subcellularLocation>
</comment>
<keyword evidence="5" id="KW-0762">Sugar transport</keyword>
<keyword evidence="13" id="KW-1185">Reference proteome</keyword>
<dbReference type="SMART" id="SM00382">
    <property type="entry name" value="AAA"/>
    <property type="match status" value="2"/>
</dbReference>
<dbReference type="Gene3D" id="3.40.50.300">
    <property type="entry name" value="P-loop containing nucleotide triphosphate hydrolases"/>
    <property type="match status" value="2"/>
</dbReference>
<dbReference type="CDD" id="cd03215">
    <property type="entry name" value="ABC_Carb_Monos_II"/>
    <property type="match status" value="1"/>
</dbReference>
<organism evidence="12 13">
    <name type="scientific">Clostridium tagluense</name>
    <dbReference type="NCBI Taxonomy" id="360422"/>
    <lineage>
        <taxon>Bacteria</taxon>
        <taxon>Bacillati</taxon>
        <taxon>Bacillota</taxon>
        <taxon>Clostridia</taxon>
        <taxon>Eubacteriales</taxon>
        <taxon>Clostridiaceae</taxon>
        <taxon>Clostridium</taxon>
    </lineage>
</organism>
<evidence type="ECO:0000256" key="1">
    <source>
        <dbReference type="ARBA" id="ARBA00004202"/>
    </source>
</evidence>
<dbReference type="FunFam" id="3.40.50.300:FF:000126">
    <property type="entry name" value="Galactose/methyl galactoside import ATP-binding protein MglA"/>
    <property type="match status" value="1"/>
</dbReference>
<evidence type="ECO:0000256" key="4">
    <source>
        <dbReference type="ARBA" id="ARBA00022475"/>
    </source>
</evidence>
<accession>A0A401UME9</accession>
<keyword evidence="4" id="KW-1003">Cell membrane</keyword>
<evidence type="ECO:0000256" key="6">
    <source>
        <dbReference type="ARBA" id="ARBA00022737"/>
    </source>
</evidence>
<feature type="domain" description="ABC transporter" evidence="11">
    <location>
        <begin position="8"/>
        <end position="245"/>
    </location>
</feature>
<keyword evidence="7" id="KW-0547">Nucleotide-binding</keyword>
<dbReference type="OrthoDB" id="9771863at2"/>
<dbReference type="GO" id="GO:0015749">
    <property type="term" value="P:monosaccharide transmembrane transport"/>
    <property type="evidence" value="ECO:0007669"/>
    <property type="project" value="UniProtKB-ARBA"/>
</dbReference>
<comment type="caution">
    <text evidence="12">The sequence shown here is derived from an EMBL/GenBank/DDBJ whole genome shotgun (WGS) entry which is preliminary data.</text>
</comment>
<reference evidence="12 13" key="1">
    <citation type="submission" date="2018-11" db="EMBL/GenBank/DDBJ databases">
        <title>Genome sequencing and assembly of Clostridium tagluense strain A121.</title>
        <authorList>
            <person name="Murakami T."/>
            <person name="Segawa T."/>
            <person name="Shcherbakova V.A."/>
            <person name="Mori H."/>
            <person name="Yoshimura Y."/>
        </authorList>
    </citation>
    <scope>NUCLEOTIDE SEQUENCE [LARGE SCALE GENOMIC DNA]</scope>
    <source>
        <strain evidence="12 13">A121</strain>
    </source>
</reference>
<dbReference type="RefSeq" id="WP_125001799.1">
    <property type="nucleotide sequence ID" value="NZ_BHYK01000011.1"/>
</dbReference>
<evidence type="ECO:0000259" key="11">
    <source>
        <dbReference type="PROSITE" id="PS50893"/>
    </source>
</evidence>
<dbReference type="GO" id="GO:0005524">
    <property type="term" value="F:ATP binding"/>
    <property type="evidence" value="ECO:0007669"/>
    <property type="project" value="UniProtKB-KW"/>
</dbReference>
<evidence type="ECO:0000313" key="12">
    <source>
        <dbReference type="EMBL" id="GCD10709.1"/>
    </source>
</evidence>
<dbReference type="Pfam" id="PF00005">
    <property type="entry name" value="ABC_tran"/>
    <property type="match status" value="2"/>
</dbReference>
<evidence type="ECO:0000256" key="8">
    <source>
        <dbReference type="ARBA" id="ARBA00022840"/>
    </source>
</evidence>
<evidence type="ECO:0000256" key="9">
    <source>
        <dbReference type="ARBA" id="ARBA00022967"/>
    </source>
</evidence>
<dbReference type="CDD" id="cd03216">
    <property type="entry name" value="ABC_Carb_Monos_I"/>
    <property type="match status" value="1"/>
</dbReference>
<dbReference type="InterPro" id="IPR003593">
    <property type="entry name" value="AAA+_ATPase"/>
</dbReference>
<evidence type="ECO:0000256" key="7">
    <source>
        <dbReference type="ARBA" id="ARBA00022741"/>
    </source>
</evidence>
<sequence length="501" mass="55471">MNNMQPLLQMKNVSKYFPGVKALEDVKIEAYSGEVLALLGENGAGKSTLMKILSGVYNKDAGSIIIGGSEVDLKGIKDAEKHGIGIIHQELSLLSNLSIWENIFLGNEGFNGITRRINKKELKEKSEILLKDIGFTIDVDTLVKDLNVGEMQLIEIAKALSKNSKIIIMDEPTTALTDVETDNLFKVINNLKSKNMCIVYISHRMDEIFQICDRITVLRDGKYIGEVKTKDITKEDLISMMVGRKLEEQFPYKESSKGQAILKVENLCFAEKVRNVSFEAKSGEILGISGLMGSGRTETAKTIFGEYKKSSGRIFVDGCEVNICSPKDAIKNGICYLSEDRKKEGLILGMSVASNMTLANLKKYENGAKRINKVEEGKEVQEYIKKLSIKTPSAQQLIKNLSGGNQQKVILAKWLMLAPKVLIIDEPTRGIDVGAKKEIYDVLNELKAMGKAIIMISSDMPEILGICDRVLIMHEGEISGELSRKEATQEAIMKYAVGITD</sequence>
<dbReference type="AlphaFoldDB" id="A0A401UME9"/>
<dbReference type="PROSITE" id="PS00211">
    <property type="entry name" value="ABC_TRANSPORTER_1"/>
    <property type="match status" value="1"/>
</dbReference>
<dbReference type="SUPFAM" id="SSF52540">
    <property type="entry name" value="P-loop containing nucleoside triphosphate hydrolases"/>
    <property type="match status" value="2"/>
</dbReference>
<evidence type="ECO:0000256" key="2">
    <source>
        <dbReference type="ARBA" id="ARBA00004533"/>
    </source>
</evidence>
<keyword evidence="3" id="KW-0813">Transport</keyword>
<dbReference type="GO" id="GO:0016887">
    <property type="term" value="F:ATP hydrolysis activity"/>
    <property type="evidence" value="ECO:0007669"/>
    <property type="project" value="InterPro"/>
</dbReference>
<protein>
    <submittedName>
        <fullName evidence="12">Ribose import ATP-binding protein RbsA</fullName>
    </submittedName>
</protein>
<dbReference type="EMBL" id="BHYK01000011">
    <property type="protein sequence ID" value="GCD10709.1"/>
    <property type="molecule type" value="Genomic_DNA"/>
</dbReference>
<keyword evidence="6" id="KW-0677">Repeat</keyword>
<dbReference type="Proteomes" id="UP000287872">
    <property type="component" value="Unassembled WGS sequence"/>
</dbReference>
<keyword evidence="10" id="KW-0472">Membrane</keyword>
<dbReference type="PANTHER" id="PTHR43790:SF3">
    <property type="entry name" value="D-ALLOSE IMPORT ATP-BINDING PROTEIN ALSA-RELATED"/>
    <property type="match status" value="1"/>
</dbReference>
<keyword evidence="8 12" id="KW-0067">ATP-binding</keyword>
<evidence type="ECO:0000256" key="3">
    <source>
        <dbReference type="ARBA" id="ARBA00022448"/>
    </source>
</evidence>
<dbReference type="InterPro" id="IPR050107">
    <property type="entry name" value="ABC_carbohydrate_import_ATPase"/>
</dbReference>
<name>A0A401UME9_9CLOT</name>
<dbReference type="PROSITE" id="PS50893">
    <property type="entry name" value="ABC_TRANSPORTER_2"/>
    <property type="match status" value="2"/>
</dbReference>
<dbReference type="PANTHER" id="PTHR43790">
    <property type="entry name" value="CARBOHYDRATE TRANSPORT ATP-BINDING PROTEIN MG119-RELATED"/>
    <property type="match status" value="1"/>
</dbReference>